<dbReference type="InterPro" id="IPR006674">
    <property type="entry name" value="HD_domain"/>
</dbReference>
<feature type="domain" description="HD" evidence="1">
    <location>
        <begin position="35"/>
        <end position="114"/>
    </location>
</feature>
<dbReference type="AlphaFoldDB" id="A0AAV2RFW2"/>
<dbReference type="PANTHER" id="PTHR40202:SF1">
    <property type="entry name" value="HD DOMAIN-CONTAINING PROTEIN"/>
    <property type="match status" value="1"/>
</dbReference>
<dbReference type="PANTHER" id="PTHR40202">
    <property type="match status" value="1"/>
</dbReference>
<accession>A0AAV2RFW2</accession>
<name>A0AAV2RFW2_MEGNR</name>
<evidence type="ECO:0000313" key="3">
    <source>
        <dbReference type="Proteomes" id="UP001497623"/>
    </source>
</evidence>
<gene>
    <name evidence="2" type="ORF">MNOR_LOCUS23546</name>
</gene>
<comment type="caution">
    <text evidence="2">The sequence shown here is derived from an EMBL/GenBank/DDBJ whole genome shotgun (WGS) entry which is preliminary data.</text>
</comment>
<organism evidence="2 3">
    <name type="scientific">Meganyctiphanes norvegica</name>
    <name type="common">Northern krill</name>
    <name type="synonym">Thysanopoda norvegica</name>
    <dbReference type="NCBI Taxonomy" id="48144"/>
    <lineage>
        <taxon>Eukaryota</taxon>
        <taxon>Metazoa</taxon>
        <taxon>Ecdysozoa</taxon>
        <taxon>Arthropoda</taxon>
        <taxon>Crustacea</taxon>
        <taxon>Multicrustacea</taxon>
        <taxon>Malacostraca</taxon>
        <taxon>Eumalacostraca</taxon>
        <taxon>Eucarida</taxon>
        <taxon>Euphausiacea</taxon>
        <taxon>Euphausiidae</taxon>
        <taxon>Meganyctiphanes</taxon>
    </lineage>
</organism>
<evidence type="ECO:0000259" key="1">
    <source>
        <dbReference type="Pfam" id="PF01966"/>
    </source>
</evidence>
<proteinExistence type="predicted"/>
<protein>
    <recommendedName>
        <fullName evidence="1">HD domain-containing protein</fullName>
    </recommendedName>
</protein>
<reference evidence="2 3" key="1">
    <citation type="submission" date="2024-05" db="EMBL/GenBank/DDBJ databases">
        <authorList>
            <person name="Wallberg A."/>
        </authorList>
    </citation>
    <scope>NUCLEOTIDE SEQUENCE [LARGE SCALE GENOMIC DNA]</scope>
</reference>
<sequence length="194" mass="21754">MMASVQEVCDEVFSLFDVYGNSNYIGEAVSQIQHALQAAYQAEQEGFPVEIVLGALLHDIGHLVGQRNGYAPMITEGMVLGTPNHDTVGETYLQHLGFPSEVTSFVRGHVNAKRYLVATDKNYYNNLSDASKMTLVHQGGPMTTCEVEKFTKDKNYEAILRMRSWDEKAKDPDAQTPSLQHYKDICGKYLKEKK</sequence>
<keyword evidence="3" id="KW-1185">Reference proteome</keyword>
<dbReference type="Pfam" id="PF01966">
    <property type="entry name" value="HD"/>
    <property type="match status" value="1"/>
</dbReference>
<dbReference type="InterPro" id="IPR052567">
    <property type="entry name" value="OP_Dioxygenase"/>
</dbReference>
<dbReference type="InterPro" id="IPR003607">
    <property type="entry name" value="HD/PDEase_dom"/>
</dbReference>
<evidence type="ECO:0000313" key="2">
    <source>
        <dbReference type="EMBL" id="CAL4122824.1"/>
    </source>
</evidence>
<dbReference type="CDD" id="cd00077">
    <property type="entry name" value="HDc"/>
    <property type="match status" value="1"/>
</dbReference>
<dbReference type="Gene3D" id="1.10.3210.10">
    <property type="entry name" value="Hypothetical protein af1432"/>
    <property type="match status" value="1"/>
</dbReference>
<dbReference type="SUPFAM" id="SSF109604">
    <property type="entry name" value="HD-domain/PDEase-like"/>
    <property type="match status" value="1"/>
</dbReference>
<dbReference type="EMBL" id="CAXKWB010020857">
    <property type="protein sequence ID" value="CAL4122824.1"/>
    <property type="molecule type" value="Genomic_DNA"/>
</dbReference>
<dbReference type="Proteomes" id="UP001497623">
    <property type="component" value="Unassembled WGS sequence"/>
</dbReference>